<evidence type="ECO:0000256" key="3">
    <source>
        <dbReference type="ARBA" id="ARBA00023163"/>
    </source>
</evidence>
<dbReference type="InterPro" id="IPR036388">
    <property type="entry name" value="WH-like_DNA-bd_sf"/>
</dbReference>
<gene>
    <name evidence="5" type="ORF">HUG20_14635</name>
</gene>
<reference evidence="5 6" key="1">
    <citation type="submission" date="2020-06" db="EMBL/GenBank/DDBJ databases">
        <title>Genomic analysis of Salicibibacter sp. NKC21-4.</title>
        <authorList>
            <person name="Oh Y.J."/>
        </authorList>
    </citation>
    <scope>NUCLEOTIDE SEQUENCE [LARGE SCALE GENOMIC DNA]</scope>
    <source>
        <strain evidence="5 6">NKC21-4</strain>
    </source>
</reference>
<keyword evidence="6" id="KW-1185">Reference proteome</keyword>
<dbReference type="Gene3D" id="1.20.120.530">
    <property type="entry name" value="GntR ligand-binding domain-like"/>
    <property type="match status" value="1"/>
</dbReference>
<dbReference type="GO" id="GO:0003700">
    <property type="term" value="F:DNA-binding transcription factor activity"/>
    <property type="evidence" value="ECO:0007669"/>
    <property type="project" value="InterPro"/>
</dbReference>
<dbReference type="InterPro" id="IPR011711">
    <property type="entry name" value="GntR_C"/>
</dbReference>
<sequence length="225" mass="25154">MDIQKITTRKISEQVAEQLEQSIVNGSISAGEKLQSVRELTGQFQVGRSAVRDAIAVLKGKGMVEVIQGEGAFVCDPRRWQTFGAYPLIDAKSIQDLYAVRKMMEVGIAEQAALKRGNKQLDAMKEAIRQFDQGWEADYRFHIALAEATDNDVLVKLMESISQNMKEALIDCHRVIAENAEVAEAIDAQHRSIYEAIKNKDTDGAREKMKEHLNYVEQLLQAGGM</sequence>
<dbReference type="RefSeq" id="WP_200085428.1">
    <property type="nucleotide sequence ID" value="NZ_CP054706.1"/>
</dbReference>
<dbReference type="Gene3D" id="1.10.10.10">
    <property type="entry name" value="Winged helix-like DNA-binding domain superfamily/Winged helix DNA-binding domain"/>
    <property type="match status" value="1"/>
</dbReference>
<organism evidence="5 6">
    <name type="scientific">Salicibibacter cibi</name>
    <dbReference type="NCBI Taxonomy" id="2743001"/>
    <lineage>
        <taxon>Bacteria</taxon>
        <taxon>Bacillati</taxon>
        <taxon>Bacillota</taxon>
        <taxon>Bacilli</taxon>
        <taxon>Bacillales</taxon>
        <taxon>Bacillaceae</taxon>
        <taxon>Salicibibacter</taxon>
    </lineage>
</organism>
<keyword evidence="3" id="KW-0804">Transcription</keyword>
<dbReference type="GO" id="GO:0003677">
    <property type="term" value="F:DNA binding"/>
    <property type="evidence" value="ECO:0007669"/>
    <property type="project" value="UniProtKB-KW"/>
</dbReference>
<dbReference type="SUPFAM" id="SSF48008">
    <property type="entry name" value="GntR ligand-binding domain-like"/>
    <property type="match status" value="1"/>
</dbReference>
<dbReference type="Proteomes" id="UP000595349">
    <property type="component" value="Chromosome"/>
</dbReference>
<evidence type="ECO:0000313" key="5">
    <source>
        <dbReference type="EMBL" id="QQK81010.1"/>
    </source>
</evidence>
<dbReference type="EMBL" id="CP054706">
    <property type="protein sequence ID" value="QQK81010.1"/>
    <property type="molecule type" value="Genomic_DNA"/>
</dbReference>
<dbReference type="KEGG" id="scib:HUG20_14635"/>
<proteinExistence type="predicted"/>
<dbReference type="PANTHER" id="PTHR43537">
    <property type="entry name" value="TRANSCRIPTIONAL REGULATOR, GNTR FAMILY"/>
    <property type="match status" value="1"/>
</dbReference>
<dbReference type="AlphaFoldDB" id="A0A7T6ZD07"/>
<dbReference type="CDD" id="cd07377">
    <property type="entry name" value="WHTH_GntR"/>
    <property type="match status" value="1"/>
</dbReference>
<keyword evidence="2" id="KW-0238">DNA-binding</keyword>
<dbReference type="InterPro" id="IPR036390">
    <property type="entry name" value="WH_DNA-bd_sf"/>
</dbReference>
<evidence type="ECO:0000313" key="6">
    <source>
        <dbReference type="Proteomes" id="UP000595349"/>
    </source>
</evidence>
<protein>
    <submittedName>
        <fullName evidence="5">FadR family transcriptional regulator</fullName>
    </submittedName>
</protein>
<dbReference type="SMART" id="SM00345">
    <property type="entry name" value="HTH_GNTR"/>
    <property type="match status" value="1"/>
</dbReference>
<feature type="domain" description="HTH gntR-type" evidence="4">
    <location>
        <begin position="9"/>
        <end position="77"/>
    </location>
</feature>
<dbReference type="InterPro" id="IPR000524">
    <property type="entry name" value="Tscrpt_reg_HTH_GntR"/>
</dbReference>
<accession>A0A7T6ZD07</accession>
<keyword evidence="1" id="KW-0805">Transcription regulation</keyword>
<name>A0A7T6ZD07_9BACI</name>
<dbReference type="InterPro" id="IPR008920">
    <property type="entry name" value="TF_FadR/GntR_C"/>
</dbReference>
<evidence type="ECO:0000259" key="4">
    <source>
        <dbReference type="PROSITE" id="PS50949"/>
    </source>
</evidence>
<dbReference type="SMART" id="SM00895">
    <property type="entry name" value="FCD"/>
    <property type="match status" value="1"/>
</dbReference>
<evidence type="ECO:0000256" key="1">
    <source>
        <dbReference type="ARBA" id="ARBA00023015"/>
    </source>
</evidence>
<evidence type="ECO:0000256" key="2">
    <source>
        <dbReference type="ARBA" id="ARBA00023125"/>
    </source>
</evidence>
<dbReference type="PANTHER" id="PTHR43537:SF5">
    <property type="entry name" value="UXU OPERON TRANSCRIPTIONAL REGULATOR"/>
    <property type="match status" value="1"/>
</dbReference>
<dbReference type="Pfam" id="PF07729">
    <property type="entry name" value="FCD"/>
    <property type="match status" value="1"/>
</dbReference>
<dbReference type="Pfam" id="PF00392">
    <property type="entry name" value="GntR"/>
    <property type="match status" value="1"/>
</dbReference>
<dbReference type="PROSITE" id="PS50949">
    <property type="entry name" value="HTH_GNTR"/>
    <property type="match status" value="1"/>
</dbReference>
<dbReference type="SUPFAM" id="SSF46785">
    <property type="entry name" value="Winged helix' DNA-binding domain"/>
    <property type="match status" value="1"/>
</dbReference>